<dbReference type="InterPro" id="IPR010877">
    <property type="entry name" value="Phage_Mu_Gp46"/>
</dbReference>
<proteinExistence type="predicted"/>
<comment type="caution">
    <text evidence="1">The sequence shown here is derived from an EMBL/GenBank/DDBJ whole genome shotgun (WGS) entry which is preliminary data.</text>
</comment>
<evidence type="ECO:0008006" key="3">
    <source>
        <dbReference type="Google" id="ProtNLM"/>
    </source>
</evidence>
<dbReference type="EMBL" id="QWDD01000001">
    <property type="protein sequence ID" value="RNJ49354.1"/>
    <property type="molecule type" value="Genomic_DNA"/>
</dbReference>
<evidence type="ECO:0000313" key="1">
    <source>
        <dbReference type="EMBL" id="RNJ49354.1"/>
    </source>
</evidence>
<dbReference type="OrthoDB" id="5677166at2"/>
<gene>
    <name evidence="1" type="ORF">D1O30_06840</name>
</gene>
<protein>
    <recommendedName>
        <fullName evidence="3">Phage tail protein</fullName>
    </recommendedName>
</protein>
<dbReference type="Pfam" id="PF07409">
    <property type="entry name" value="GP46"/>
    <property type="match status" value="1"/>
</dbReference>
<dbReference type="AlphaFoldDB" id="A0A3M9XMY5"/>
<reference evidence="1 2" key="1">
    <citation type="submission" date="2018-08" db="EMBL/GenBank/DDBJ databases">
        <title>Genome sequence of Methylocystis hirsuta CSC1, a methanotroph able to accumulate PHAs.</title>
        <authorList>
            <person name="Bordel S."/>
            <person name="Rodriguez E."/>
            <person name="Gancedo J."/>
            <person name="Munoz R."/>
        </authorList>
    </citation>
    <scope>NUCLEOTIDE SEQUENCE [LARGE SCALE GENOMIC DNA]</scope>
    <source>
        <strain evidence="1 2">CSC1</strain>
    </source>
</reference>
<accession>A0A3M9XMY5</accession>
<evidence type="ECO:0000313" key="2">
    <source>
        <dbReference type="Proteomes" id="UP000268623"/>
    </source>
</evidence>
<dbReference type="RefSeq" id="WP_123175320.1">
    <property type="nucleotide sequence ID" value="NZ_QWDD01000001.1"/>
</dbReference>
<keyword evidence="2" id="KW-1185">Reference proteome</keyword>
<name>A0A3M9XMY5_9HYPH</name>
<organism evidence="1 2">
    <name type="scientific">Methylocystis hirsuta</name>
    <dbReference type="NCBI Taxonomy" id="369798"/>
    <lineage>
        <taxon>Bacteria</taxon>
        <taxon>Pseudomonadati</taxon>
        <taxon>Pseudomonadota</taxon>
        <taxon>Alphaproteobacteria</taxon>
        <taxon>Hyphomicrobiales</taxon>
        <taxon>Methylocystaceae</taxon>
        <taxon>Methylocystis</taxon>
    </lineage>
</organism>
<dbReference type="Proteomes" id="UP000268623">
    <property type="component" value="Unassembled WGS sequence"/>
</dbReference>
<sequence length="194" mass="22460">MVDVDISIRQGEEVESQPNHLWDTQYTGETYGWDWVCAGPDDALNRMGLRATRSLDTAILLQILTWRRAEPYDVLPSGSDPKGWWGDTIDLEPSETPLGSRLWLLYREPLNDRLAVRAKNYTIEALQTFIDQGVVVRFDIETAIDRRREALLIDIAGYSQDGQRIYEQRFSRVWRDEFTHFTPPPGFAGWVELK</sequence>